<evidence type="ECO:0000259" key="2">
    <source>
        <dbReference type="PROSITE" id="PS52004"/>
    </source>
</evidence>
<dbReference type="GO" id="GO:0006633">
    <property type="term" value="P:fatty acid biosynthetic process"/>
    <property type="evidence" value="ECO:0007669"/>
    <property type="project" value="TreeGrafter"/>
</dbReference>
<dbReference type="PROSITE" id="PS52004">
    <property type="entry name" value="KS3_2"/>
    <property type="match status" value="1"/>
</dbReference>
<dbReference type="Gene3D" id="3.40.47.10">
    <property type="match status" value="1"/>
</dbReference>
<feature type="domain" description="Ketosynthase family 3 (KS3)" evidence="2">
    <location>
        <begin position="1"/>
        <end position="172"/>
    </location>
</feature>
<dbReference type="AlphaFoldDB" id="A0A645GPB7"/>
<dbReference type="PANTHER" id="PTHR11712">
    <property type="entry name" value="POLYKETIDE SYNTHASE-RELATED"/>
    <property type="match status" value="1"/>
</dbReference>
<proteinExistence type="predicted"/>
<sequence>MLEELEHAQARGAKIYGEVVGYGATCDAYHVTAPSPDGEGAAKAMIMAMNEAGISAKDVSYINAHGTGTHHNDIGETMAIKRAFGDTAYSVPVSSTKSMTGHLLGAAGAIEAIACIFALQNDIIPPTIGYENKDEECDLDYVTEGARTASVNYTLSNSLGFGGHNAVLCLKKWEA</sequence>
<dbReference type="FunFam" id="3.40.47.10:FF:000029">
    <property type="entry name" value="3-oxoacyl-[acyl-carrier-protein] synthase 1"/>
    <property type="match status" value="1"/>
</dbReference>
<dbReference type="EMBL" id="VSSQ01077754">
    <property type="protein sequence ID" value="MPN27752.1"/>
    <property type="molecule type" value="Genomic_DNA"/>
</dbReference>
<dbReference type="GO" id="GO:0004315">
    <property type="term" value="F:3-oxoacyl-[acyl-carrier-protein] synthase activity"/>
    <property type="evidence" value="ECO:0007669"/>
    <property type="project" value="UniProtKB-EC"/>
</dbReference>
<dbReference type="SUPFAM" id="SSF53901">
    <property type="entry name" value="Thiolase-like"/>
    <property type="match status" value="1"/>
</dbReference>
<comment type="caution">
    <text evidence="3">The sequence shown here is derived from an EMBL/GenBank/DDBJ whole genome shotgun (WGS) entry which is preliminary data.</text>
</comment>
<dbReference type="EC" id="2.3.1.179" evidence="3"/>
<dbReference type="Pfam" id="PF02801">
    <property type="entry name" value="Ketoacyl-synt_C"/>
    <property type="match status" value="1"/>
</dbReference>
<dbReference type="InterPro" id="IPR000794">
    <property type="entry name" value="Beta-ketoacyl_synthase"/>
</dbReference>
<reference evidence="3" key="1">
    <citation type="submission" date="2019-08" db="EMBL/GenBank/DDBJ databases">
        <authorList>
            <person name="Kucharzyk K."/>
            <person name="Murdoch R.W."/>
            <person name="Higgins S."/>
            <person name="Loffler F."/>
        </authorList>
    </citation>
    <scope>NUCLEOTIDE SEQUENCE</scope>
</reference>
<keyword evidence="1 3" id="KW-0808">Transferase</keyword>
<keyword evidence="3" id="KW-0012">Acyltransferase</keyword>
<gene>
    <name evidence="3" type="primary">fabF_53</name>
    <name evidence="3" type="ORF">SDC9_175186</name>
</gene>
<dbReference type="GO" id="GO:0005829">
    <property type="term" value="C:cytosol"/>
    <property type="evidence" value="ECO:0007669"/>
    <property type="project" value="TreeGrafter"/>
</dbReference>
<name>A0A645GPB7_9ZZZZ</name>
<dbReference type="PANTHER" id="PTHR11712:SF336">
    <property type="entry name" value="3-OXOACYL-[ACYL-CARRIER-PROTEIN] SYNTHASE, MITOCHONDRIAL"/>
    <property type="match status" value="1"/>
</dbReference>
<evidence type="ECO:0000313" key="3">
    <source>
        <dbReference type="EMBL" id="MPN27752.1"/>
    </source>
</evidence>
<protein>
    <submittedName>
        <fullName evidence="3">3-oxoacyl-[acyl-carrier-protein] synthase 2</fullName>
        <ecNumber evidence="3">2.3.1.179</ecNumber>
    </submittedName>
</protein>
<dbReference type="InterPro" id="IPR014031">
    <property type="entry name" value="Ketoacyl_synth_C"/>
</dbReference>
<evidence type="ECO:0000256" key="1">
    <source>
        <dbReference type="ARBA" id="ARBA00022679"/>
    </source>
</evidence>
<dbReference type="InterPro" id="IPR020841">
    <property type="entry name" value="PKS_Beta-ketoAc_synthase_dom"/>
</dbReference>
<dbReference type="InterPro" id="IPR016039">
    <property type="entry name" value="Thiolase-like"/>
</dbReference>
<accession>A0A645GPB7</accession>
<organism evidence="3">
    <name type="scientific">bioreactor metagenome</name>
    <dbReference type="NCBI Taxonomy" id="1076179"/>
    <lineage>
        <taxon>unclassified sequences</taxon>
        <taxon>metagenomes</taxon>
        <taxon>ecological metagenomes</taxon>
    </lineage>
</organism>